<dbReference type="Gene3D" id="3.40.50.450">
    <property type="match status" value="1"/>
</dbReference>
<dbReference type="InterPro" id="IPR041614">
    <property type="entry name" value="DprA_WH"/>
</dbReference>
<dbReference type="STRING" id="29542.A6070_02000"/>
<evidence type="ECO:0000313" key="5">
    <source>
        <dbReference type="Proteomes" id="UP000182264"/>
    </source>
</evidence>
<name>A0A1L3GK06_SYNAC</name>
<dbReference type="EMBL" id="CP015518">
    <property type="protein sequence ID" value="APG26266.1"/>
    <property type="molecule type" value="Genomic_DNA"/>
</dbReference>
<proteinExistence type="inferred from homology"/>
<dbReference type="Gene3D" id="1.10.10.10">
    <property type="entry name" value="Winged helix-like DNA-binding domain superfamily/Winged helix DNA-binding domain"/>
    <property type="match status" value="1"/>
</dbReference>
<evidence type="ECO:0000313" key="4">
    <source>
        <dbReference type="EMBL" id="APG26266.1"/>
    </source>
</evidence>
<dbReference type="GO" id="GO:0009294">
    <property type="term" value="P:DNA-mediated transformation"/>
    <property type="evidence" value="ECO:0007669"/>
    <property type="project" value="InterPro"/>
</dbReference>
<dbReference type="Pfam" id="PF21102">
    <property type="entry name" value="DprA_N"/>
    <property type="match status" value="1"/>
</dbReference>
<keyword evidence="5" id="KW-1185">Reference proteome</keyword>
<evidence type="ECO:0000256" key="1">
    <source>
        <dbReference type="ARBA" id="ARBA00006525"/>
    </source>
</evidence>
<sequence>MTRTEQAWLRLYLTPGLGRVGTIRLIEAFGSPEAALAASPRAWTEQARVRPAVAASRPAEGDAVFIQTLETLDRLEVGIISLWDQHAYPEPLRSIYDPPALLFVRGKLPEQQGLAVVGARRASPDGIRLTRTLCRQIAAQGISIVSGLARGIDRAAHEGALMVDGATVAVLGCGIDRVYPRENEPLYFEILQKGGAILSEYPPGTPPLAQHFPGRNRIISGMCRGVLVVEAAARSGSLITAEFALEQGREVFAVPGPVNNPGNQGTNQLLKEGARLVTESADILDIFKPGCCPSEPPARPDPLLEKLSGQFLNVYRELQDSPLHLDELARKCGLTPMEVSAILLHLELEDGATQLPGMRFVRKRSL</sequence>
<dbReference type="NCBIfam" id="TIGR00732">
    <property type="entry name" value="dprA"/>
    <property type="match status" value="1"/>
</dbReference>
<dbReference type="RefSeq" id="WP_072288095.1">
    <property type="nucleotide sequence ID" value="NZ_CP015455.1"/>
</dbReference>
<dbReference type="InterPro" id="IPR036388">
    <property type="entry name" value="WH-like_DNA-bd_sf"/>
</dbReference>
<dbReference type="SUPFAM" id="SSF102405">
    <property type="entry name" value="MCP/YpsA-like"/>
    <property type="match status" value="1"/>
</dbReference>
<protein>
    <submittedName>
        <fullName evidence="4">DNA protecting protein DprA</fullName>
    </submittedName>
</protein>
<dbReference type="Pfam" id="PF02481">
    <property type="entry name" value="DNA_processg_A"/>
    <property type="match status" value="1"/>
</dbReference>
<dbReference type="Pfam" id="PF17782">
    <property type="entry name" value="WHD_DprA"/>
    <property type="match status" value="1"/>
</dbReference>
<reference evidence="4 5" key="1">
    <citation type="journal article" date="2017" name="Genome Announc.">
        <title>Complete Genome Sequences of Two Acetylene-Fermenting Pelobacter acetylenicus Strains.</title>
        <authorList>
            <person name="Sutton J.M."/>
            <person name="Baesman S.M."/>
            <person name="Fierst J.L."/>
            <person name="Poret-Peterson A.T."/>
            <person name="Oremland R.S."/>
            <person name="Dunlap D.S."/>
            <person name="Akob D.M."/>
        </authorList>
    </citation>
    <scope>NUCLEOTIDE SEQUENCE [LARGE SCALE GENOMIC DNA]</scope>
    <source>
        <strain evidence="4 5">DSM 3247</strain>
    </source>
</reference>
<evidence type="ECO:0000259" key="2">
    <source>
        <dbReference type="Pfam" id="PF02481"/>
    </source>
</evidence>
<gene>
    <name evidence="4" type="ORF">A7E75_08040</name>
</gene>
<accession>A0A1L3GK06</accession>
<feature type="domain" description="DprA winged helix" evidence="3">
    <location>
        <begin position="300"/>
        <end position="358"/>
    </location>
</feature>
<dbReference type="PANTHER" id="PTHR43022">
    <property type="entry name" value="PROTEIN SMF"/>
    <property type="match status" value="1"/>
</dbReference>
<feature type="domain" description="Smf/DprA SLOG" evidence="2">
    <location>
        <begin position="83"/>
        <end position="286"/>
    </location>
</feature>
<comment type="similarity">
    <text evidence="1">Belongs to the DprA/Smf family.</text>
</comment>
<dbReference type="PANTHER" id="PTHR43022:SF1">
    <property type="entry name" value="PROTEIN SMF"/>
    <property type="match status" value="1"/>
</dbReference>
<dbReference type="InterPro" id="IPR003488">
    <property type="entry name" value="DprA"/>
</dbReference>
<dbReference type="InterPro" id="IPR057666">
    <property type="entry name" value="DrpA_SLOG"/>
</dbReference>
<dbReference type="AlphaFoldDB" id="A0A1L3GK06"/>
<evidence type="ECO:0000259" key="3">
    <source>
        <dbReference type="Pfam" id="PF17782"/>
    </source>
</evidence>
<organism evidence="4 5">
    <name type="scientific">Syntrophotalea acetylenica</name>
    <name type="common">Pelobacter acetylenicus</name>
    <dbReference type="NCBI Taxonomy" id="29542"/>
    <lineage>
        <taxon>Bacteria</taxon>
        <taxon>Pseudomonadati</taxon>
        <taxon>Thermodesulfobacteriota</taxon>
        <taxon>Desulfuromonadia</taxon>
        <taxon>Desulfuromonadales</taxon>
        <taxon>Syntrophotaleaceae</taxon>
        <taxon>Syntrophotalea</taxon>
    </lineage>
</organism>
<dbReference type="Proteomes" id="UP000182264">
    <property type="component" value="Chromosome"/>
</dbReference>